<dbReference type="RefSeq" id="WP_209641407.1">
    <property type="nucleotide sequence ID" value="NZ_JAGINW010000001.1"/>
</dbReference>
<dbReference type="InterPro" id="IPR017896">
    <property type="entry name" value="4Fe4S_Fe-S-bd"/>
</dbReference>
<dbReference type="InterPro" id="IPR004017">
    <property type="entry name" value="Cys_rich_dom"/>
</dbReference>
<dbReference type="InterPro" id="IPR016164">
    <property type="entry name" value="FAD-linked_Oxase-like_C"/>
</dbReference>
<dbReference type="Pfam" id="PF02913">
    <property type="entry name" value="FAD-oxidase_C"/>
    <property type="match status" value="1"/>
</dbReference>
<dbReference type="InterPro" id="IPR017900">
    <property type="entry name" value="4Fe4S_Fe_S_CS"/>
</dbReference>
<organism evidence="9 10">
    <name type="scientific">Kibdelosporangium banguiense</name>
    <dbReference type="NCBI Taxonomy" id="1365924"/>
    <lineage>
        <taxon>Bacteria</taxon>
        <taxon>Bacillati</taxon>
        <taxon>Actinomycetota</taxon>
        <taxon>Actinomycetes</taxon>
        <taxon>Pseudonocardiales</taxon>
        <taxon>Pseudonocardiaceae</taxon>
        <taxon>Kibdelosporangium</taxon>
    </lineage>
</organism>
<dbReference type="PANTHER" id="PTHR11748">
    <property type="entry name" value="D-LACTATE DEHYDROGENASE"/>
    <property type="match status" value="1"/>
</dbReference>
<dbReference type="InterPro" id="IPR006094">
    <property type="entry name" value="Oxid_FAD_bind_N"/>
</dbReference>
<dbReference type="InterPro" id="IPR016171">
    <property type="entry name" value="Vanillyl_alc_oxidase_C-sub2"/>
</dbReference>
<dbReference type="PROSITE" id="PS51387">
    <property type="entry name" value="FAD_PCMH"/>
    <property type="match status" value="1"/>
</dbReference>
<dbReference type="InterPro" id="IPR036318">
    <property type="entry name" value="FAD-bd_PCMH-like_sf"/>
</dbReference>
<protein>
    <submittedName>
        <fullName evidence="9">FAD/FMN-containing dehydrogenase/Fe-S oxidoreductase</fullName>
    </submittedName>
</protein>
<dbReference type="EMBL" id="JAGINW010000001">
    <property type="protein sequence ID" value="MBP2324218.1"/>
    <property type="molecule type" value="Genomic_DNA"/>
</dbReference>
<evidence type="ECO:0000256" key="3">
    <source>
        <dbReference type="ARBA" id="ARBA00022723"/>
    </source>
</evidence>
<keyword evidence="7" id="KW-0411">Iron-sulfur</keyword>
<gene>
    <name evidence="9" type="ORF">JOF56_004603</name>
</gene>
<evidence type="ECO:0000313" key="9">
    <source>
        <dbReference type="EMBL" id="MBP2324218.1"/>
    </source>
</evidence>
<keyword evidence="5" id="KW-0560">Oxidoreductase</keyword>
<keyword evidence="10" id="KW-1185">Reference proteome</keyword>
<keyword evidence="6" id="KW-0408">Iron</keyword>
<accession>A0ABS4TJY3</accession>
<dbReference type="Gene3D" id="3.30.70.2740">
    <property type="match status" value="1"/>
</dbReference>
<dbReference type="PANTHER" id="PTHR11748:SF119">
    <property type="entry name" value="D-2-HYDROXYGLUTARATE DEHYDROGENASE"/>
    <property type="match status" value="1"/>
</dbReference>
<dbReference type="Pfam" id="PF02754">
    <property type="entry name" value="CCG"/>
    <property type="match status" value="2"/>
</dbReference>
<comment type="cofactor">
    <cofactor evidence="1">
        <name>FAD</name>
        <dbReference type="ChEBI" id="CHEBI:57692"/>
    </cofactor>
</comment>
<dbReference type="SUPFAM" id="SSF56176">
    <property type="entry name" value="FAD-binding/transporter-associated domain-like"/>
    <property type="match status" value="1"/>
</dbReference>
<keyword evidence="2" id="KW-0285">Flavoprotein</keyword>
<dbReference type="InterPro" id="IPR016166">
    <property type="entry name" value="FAD-bd_PCMH"/>
</dbReference>
<keyword evidence="3" id="KW-0479">Metal-binding</keyword>
<dbReference type="Pfam" id="PF13183">
    <property type="entry name" value="Fer4_8"/>
    <property type="match status" value="1"/>
</dbReference>
<reference evidence="9 10" key="1">
    <citation type="submission" date="2021-03" db="EMBL/GenBank/DDBJ databases">
        <title>Sequencing the genomes of 1000 actinobacteria strains.</title>
        <authorList>
            <person name="Klenk H.-P."/>
        </authorList>
    </citation>
    <scope>NUCLEOTIDE SEQUENCE [LARGE SCALE GENOMIC DNA]</scope>
    <source>
        <strain evidence="9 10">DSM 46670</strain>
    </source>
</reference>
<dbReference type="PROSITE" id="PS00198">
    <property type="entry name" value="4FE4S_FER_1"/>
    <property type="match status" value="1"/>
</dbReference>
<dbReference type="Pfam" id="PF01565">
    <property type="entry name" value="FAD_binding_4"/>
    <property type="match status" value="1"/>
</dbReference>
<dbReference type="Proteomes" id="UP001519332">
    <property type="component" value="Unassembled WGS sequence"/>
</dbReference>
<dbReference type="SUPFAM" id="SSF55103">
    <property type="entry name" value="FAD-linked oxidases, C-terminal domain"/>
    <property type="match status" value="1"/>
</dbReference>
<proteinExistence type="predicted"/>
<evidence type="ECO:0000256" key="6">
    <source>
        <dbReference type="ARBA" id="ARBA00023004"/>
    </source>
</evidence>
<dbReference type="InterPro" id="IPR016169">
    <property type="entry name" value="FAD-bd_PCMH_sub2"/>
</dbReference>
<dbReference type="Gene3D" id="3.30.465.10">
    <property type="match status" value="1"/>
</dbReference>
<dbReference type="InterPro" id="IPR004113">
    <property type="entry name" value="FAD-bd_oxidored_4_C"/>
</dbReference>
<dbReference type="InterPro" id="IPR009051">
    <property type="entry name" value="Helical_ferredxn"/>
</dbReference>
<name>A0ABS4TJY3_9PSEU</name>
<dbReference type="Gene3D" id="1.10.45.10">
    <property type="entry name" value="Vanillyl-alcohol Oxidase, Chain A, domain 4"/>
    <property type="match status" value="1"/>
</dbReference>
<feature type="domain" description="FAD-binding PCMH-type" evidence="8">
    <location>
        <begin position="33"/>
        <end position="247"/>
    </location>
</feature>
<sequence>MNELAEALRRSLDGEVAFDSYTRHLFSRDASMYSIMPAGVVFPRHADDVVATVTVAREHEVPVLARGGGTSLAGQTVGPGVVLDFSRHMNRILSIDAEAGTAHVQPGVVQDDLNRAALPHGLMFGPDTSTSNRATIGGMIGNNSAGSGSVRYGMTIDHVRSLDVVLSDASTASFGPGIASKFDEELSALVAANQSAIAGGFPKFWRRAGGYRLDRLADGPFDLAKFVVGSEGTLVVATSAVVGLVGKPKHTVIAVGHFASIEAAIAATDDALACSPSAVELIDRTILDLSRQKLEYRRLASFLEGDPEALLFVTFTGDTQAEAVALMDKLNALWSKHSHGYHTLRAETPAQQGALLKVRKAGLGLLMASSEGSRRPQAFVEDTAVDPARLIEYSTRFKEILTRHGMKAGFYGHASVGCLHVRPFVDLTNPDEVAAMRAVAEEVRDLVVEFGGANSSEHGDGLARSEFNRTLFGDALYEAMRQVKRIFDPDGVMNPGKIVDSPSMTSNLRDPALPPAKPLQTHLTFLGDMRSAADRCMNIGLCRKSETGVMCPSYMATRNEEDSTRGRANALVKALSSPDPAAALGDSRLHEVLDLCLMCKACKSECPLGVDMAALKSETLAQKHAQTGVPMRSRFFGAIRTLNRLGSATAPVSNLPGRSRFFRKLLGLAPARPLPRFNRQNLIRWFSKRPAAQSGSAVTFLADSFTTFTEPGVGKAAISLLEKAGWQVRLESSACCGRAGISKGLLDDAKRKASVLTSRLATGSGPIVGCEPSCLYTLQDEYLSLLPGDSTVGEVASRVRQVEELLTEAIDSGKLVLAQDSWLNGKEILLHGHCHQKAEVGTAATLELLRRIPGAKVTELDAGCCGMAGSFGFEAEHYDISIQVGEDRLFPAIRAADSAVVAATGVSCRQQIKHGTSRTALHPVELIASCVTEAT</sequence>
<evidence type="ECO:0000256" key="7">
    <source>
        <dbReference type="ARBA" id="ARBA00023014"/>
    </source>
</evidence>
<evidence type="ECO:0000313" key="10">
    <source>
        <dbReference type="Proteomes" id="UP001519332"/>
    </source>
</evidence>
<evidence type="ECO:0000256" key="5">
    <source>
        <dbReference type="ARBA" id="ARBA00023002"/>
    </source>
</evidence>
<dbReference type="Gene3D" id="1.10.1060.10">
    <property type="entry name" value="Alpha-helical ferredoxin"/>
    <property type="match status" value="1"/>
</dbReference>
<evidence type="ECO:0000256" key="1">
    <source>
        <dbReference type="ARBA" id="ARBA00001974"/>
    </source>
</evidence>
<evidence type="ECO:0000256" key="2">
    <source>
        <dbReference type="ARBA" id="ARBA00022630"/>
    </source>
</evidence>
<comment type="caution">
    <text evidence="9">The sequence shown here is derived from an EMBL/GenBank/DDBJ whole genome shotgun (WGS) entry which is preliminary data.</text>
</comment>
<evidence type="ECO:0000256" key="4">
    <source>
        <dbReference type="ARBA" id="ARBA00022827"/>
    </source>
</evidence>
<evidence type="ECO:0000259" key="8">
    <source>
        <dbReference type="PROSITE" id="PS51387"/>
    </source>
</evidence>
<keyword evidence="4" id="KW-0274">FAD</keyword>
<dbReference type="SUPFAM" id="SSF46548">
    <property type="entry name" value="alpha-helical ferredoxin"/>
    <property type="match status" value="1"/>
</dbReference>